<evidence type="ECO:0000256" key="1">
    <source>
        <dbReference type="ARBA" id="ARBA00022801"/>
    </source>
</evidence>
<proteinExistence type="predicted"/>
<dbReference type="Proteomes" id="UP001378188">
    <property type="component" value="Unassembled WGS sequence"/>
</dbReference>
<dbReference type="PANTHER" id="PTHR43329">
    <property type="entry name" value="EPOXIDE HYDROLASE"/>
    <property type="match status" value="1"/>
</dbReference>
<dbReference type="NCBIfam" id="NF002938">
    <property type="entry name" value="PRK03592.1"/>
    <property type="match status" value="1"/>
</dbReference>
<dbReference type="InterPro" id="IPR000073">
    <property type="entry name" value="AB_hydrolase_1"/>
</dbReference>
<keyword evidence="1 3" id="KW-0378">Hydrolase</keyword>
<dbReference type="SUPFAM" id="SSF53474">
    <property type="entry name" value="alpha/beta-Hydrolases"/>
    <property type="match status" value="1"/>
</dbReference>
<dbReference type="InterPro" id="IPR000639">
    <property type="entry name" value="Epox_hydrolase-like"/>
</dbReference>
<reference evidence="3 4" key="1">
    <citation type="submission" date="2024-02" db="EMBL/GenBank/DDBJ databases">
        <title>Genome analysis and characterization of Microbaculum marinisediminis sp. nov., isolated from marine sediment.</title>
        <authorList>
            <person name="Du Z.-J."/>
            <person name="Ye Y.-Q."/>
            <person name="Zhang Z.-R."/>
            <person name="Yuan S.-M."/>
            <person name="Zhang X.-Y."/>
        </authorList>
    </citation>
    <scope>NUCLEOTIDE SEQUENCE [LARGE SCALE GENOMIC DNA]</scope>
    <source>
        <strain evidence="3 4">SDUM1044001</strain>
    </source>
</reference>
<dbReference type="PRINTS" id="PR00412">
    <property type="entry name" value="EPOXHYDRLASE"/>
</dbReference>
<gene>
    <name evidence="3" type="ORF">V3328_06090</name>
</gene>
<sequence>MKDAYGSPHPQSRITVAGADIAYVDTGVPDGRPVVFLHGNPTSSYLWRNIIPYAAKTHRCLAPDLAGMGNSGPLPAGGYTLADHLAVTDAWFEAMDLTGVTLVIHDWGSSIGMDWARRNPDRVAGIVHMEAIVAPRMWADFPEGRDTLFRRLRSEEGEKLVLEENFFVETVLPRSILRELTGEEMDTYRAPFPTPESRLPTLVWPRQIPIEGEPADVVALVERYGAFMKDSPIPKLFLNATPGAIVSTEKVRDICRSWANQREVQIKGIHFVQEDCPDEIGQALAAFLSEN</sequence>
<evidence type="ECO:0000313" key="4">
    <source>
        <dbReference type="Proteomes" id="UP001378188"/>
    </source>
</evidence>
<accession>A0AAW9RQ15</accession>
<dbReference type="EMBL" id="JAZHOF010000002">
    <property type="protein sequence ID" value="MEJ8571033.1"/>
    <property type="molecule type" value="Genomic_DNA"/>
</dbReference>
<dbReference type="Pfam" id="PF00561">
    <property type="entry name" value="Abhydrolase_1"/>
    <property type="match status" value="1"/>
</dbReference>
<protein>
    <submittedName>
        <fullName evidence="3">Haloalkane dehalogenase</fullName>
        <ecNumber evidence="3">3.8.1.5</ecNumber>
    </submittedName>
</protein>
<dbReference type="InterPro" id="IPR029058">
    <property type="entry name" value="AB_hydrolase_fold"/>
</dbReference>
<dbReference type="Gene3D" id="3.40.50.1820">
    <property type="entry name" value="alpha/beta hydrolase"/>
    <property type="match status" value="1"/>
</dbReference>
<feature type="domain" description="AB hydrolase-1" evidence="2">
    <location>
        <begin position="33"/>
        <end position="273"/>
    </location>
</feature>
<comment type="caution">
    <text evidence="3">The sequence shown here is derived from an EMBL/GenBank/DDBJ whole genome shotgun (WGS) entry which is preliminary data.</text>
</comment>
<dbReference type="AlphaFoldDB" id="A0AAW9RQ15"/>
<dbReference type="EC" id="3.8.1.5" evidence="3"/>
<organism evidence="3 4">
    <name type="scientific">Microbaculum marinum</name>
    <dbReference type="NCBI Taxonomy" id="1764581"/>
    <lineage>
        <taxon>Bacteria</taxon>
        <taxon>Pseudomonadati</taxon>
        <taxon>Pseudomonadota</taxon>
        <taxon>Alphaproteobacteria</taxon>
        <taxon>Hyphomicrobiales</taxon>
        <taxon>Tepidamorphaceae</taxon>
        <taxon>Microbaculum</taxon>
    </lineage>
</organism>
<dbReference type="GO" id="GO:0018786">
    <property type="term" value="F:haloalkane dehalogenase activity"/>
    <property type="evidence" value="ECO:0007669"/>
    <property type="project" value="UniProtKB-EC"/>
</dbReference>
<dbReference type="RefSeq" id="WP_340328722.1">
    <property type="nucleotide sequence ID" value="NZ_JAZHOF010000002.1"/>
</dbReference>
<keyword evidence="4" id="KW-1185">Reference proteome</keyword>
<evidence type="ECO:0000313" key="3">
    <source>
        <dbReference type="EMBL" id="MEJ8571033.1"/>
    </source>
</evidence>
<evidence type="ECO:0000259" key="2">
    <source>
        <dbReference type="Pfam" id="PF00561"/>
    </source>
</evidence>
<name>A0AAW9RQ15_9HYPH</name>